<protein>
    <recommendedName>
        <fullName evidence="4">DnaJ domain-containing protein</fullName>
    </recommendedName>
</protein>
<dbReference type="InterPro" id="IPR036869">
    <property type="entry name" value="J_dom_sf"/>
</dbReference>
<dbReference type="Proteomes" id="UP001228504">
    <property type="component" value="Unassembled WGS sequence"/>
</dbReference>
<keyword evidence="1" id="KW-0235">DNA replication</keyword>
<reference evidence="2 3" key="1">
    <citation type="submission" date="2023-07" db="EMBL/GenBank/DDBJ databases">
        <title>Genomic Encyclopedia of Type Strains, Phase IV (KMG-IV): sequencing the most valuable type-strain genomes for metagenomic binning, comparative biology and taxonomic classification.</title>
        <authorList>
            <person name="Goeker M."/>
        </authorList>
    </citation>
    <scope>NUCLEOTIDE SEQUENCE [LARGE SCALE GENOMIC DNA]</scope>
    <source>
        <strain evidence="2 3">DSM 20694</strain>
    </source>
</reference>
<organism evidence="2 3">
    <name type="scientific">Eubacterium multiforme</name>
    <dbReference type="NCBI Taxonomy" id="83339"/>
    <lineage>
        <taxon>Bacteria</taxon>
        <taxon>Bacillati</taxon>
        <taxon>Bacillota</taxon>
        <taxon>Clostridia</taxon>
        <taxon>Eubacteriales</taxon>
        <taxon>Eubacteriaceae</taxon>
        <taxon>Eubacterium</taxon>
    </lineage>
</organism>
<proteinExistence type="predicted"/>
<dbReference type="EMBL" id="JAUSUF010000006">
    <property type="protein sequence ID" value="MDQ0150055.1"/>
    <property type="molecule type" value="Genomic_DNA"/>
</dbReference>
<evidence type="ECO:0000313" key="2">
    <source>
        <dbReference type="EMBL" id="MDQ0150055.1"/>
    </source>
</evidence>
<keyword evidence="3" id="KW-1185">Reference proteome</keyword>
<evidence type="ECO:0000313" key="3">
    <source>
        <dbReference type="Proteomes" id="UP001228504"/>
    </source>
</evidence>
<gene>
    <name evidence="2" type="ORF">J2S18_001991</name>
</gene>
<name>A0ABT9UUS5_9FIRM</name>
<evidence type="ECO:0008006" key="4">
    <source>
        <dbReference type="Google" id="ProtNLM"/>
    </source>
</evidence>
<dbReference type="SUPFAM" id="SSF46565">
    <property type="entry name" value="Chaperone J-domain"/>
    <property type="match status" value="1"/>
</dbReference>
<comment type="caution">
    <text evidence="2">The sequence shown here is derived from an EMBL/GenBank/DDBJ whole genome shotgun (WGS) entry which is preliminary data.</text>
</comment>
<sequence length="268" mass="32608">MYCVIQEIDLKKENTNGAYKELESYCTKWICNGEEKRVYGYGYTGDKFKRTIKKAYRISIHESYRHKGKVKKKQKVICTINYYDIIDYSSCIGDYCYEIEDKAKELGLTEDELIDMIYKKFDPIIELIENEFKATEEYRVSNKHKEIIKEYLERKRAFEDMYGDNTYDYCYDVFGELKEEQKLNDIKRQYEINKKYERSYHENFKNNYNYNSNYSSYFNTKQSNYNEEDKKKLKKIYRTLSAKFHPDVYKDDGKMMKFINSLKEEWGM</sequence>
<evidence type="ECO:0000256" key="1">
    <source>
        <dbReference type="ARBA" id="ARBA00022705"/>
    </source>
</evidence>
<accession>A0ABT9UUS5</accession>
<dbReference type="RefSeq" id="WP_307486381.1">
    <property type="nucleotide sequence ID" value="NZ_JAUSUF010000006.1"/>
</dbReference>